<gene>
    <name evidence="2" type="ORF">TGEB3V08_LOCUS4583</name>
</gene>
<organism evidence="2">
    <name type="scientific">Timema genevievae</name>
    <name type="common">Walking stick</name>
    <dbReference type="NCBI Taxonomy" id="629358"/>
    <lineage>
        <taxon>Eukaryota</taxon>
        <taxon>Metazoa</taxon>
        <taxon>Ecdysozoa</taxon>
        <taxon>Arthropoda</taxon>
        <taxon>Hexapoda</taxon>
        <taxon>Insecta</taxon>
        <taxon>Pterygota</taxon>
        <taxon>Neoptera</taxon>
        <taxon>Polyneoptera</taxon>
        <taxon>Phasmatodea</taxon>
        <taxon>Timematodea</taxon>
        <taxon>Timematoidea</taxon>
        <taxon>Timematidae</taxon>
        <taxon>Timema</taxon>
    </lineage>
</organism>
<feature type="compositionally biased region" description="Basic residues" evidence="1">
    <location>
        <begin position="151"/>
        <end position="164"/>
    </location>
</feature>
<accession>A0A7R9JW87</accession>
<dbReference type="AlphaFoldDB" id="A0A7R9JW87"/>
<evidence type="ECO:0000256" key="1">
    <source>
        <dbReference type="SAM" id="MobiDB-lite"/>
    </source>
</evidence>
<evidence type="ECO:0000313" key="2">
    <source>
        <dbReference type="EMBL" id="CAD7591425.1"/>
    </source>
</evidence>
<name>A0A7R9JW87_TIMGE</name>
<sequence>MCLLYSAGKQFKGIVPGLPMLLITVTCDSLLSSGGGIGAGRGSDDTAFHNKTIHKAVSANVPGTYKQDSNHTVYLGVIKHYLQLKHVKTIPHIHSLKEGIDECHNRGNRFKERVIQPDSLCEPSGIDWDKGGHERPRRDLAVTLEQEGAKPRRKTLSLAPKKRRQLDSESRGGSWTVRVEETVGQLEKRDSWTVRVEETIGQLEKRDSWTVIEEETVGQ</sequence>
<dbReference type="EMBL" id="OE840599">
    <property type="protein sequence ID" value="CAD7591425.1"/>
    <property type="molecule type" value="Genomic_DNA"/>
</dbReference>
<proteinExistence type="predicted"/>
<reference evidence="2" key="1">
    <citation type="submission" date="2020-11" db="EMBL/GenBank/DDBJ databases">
        <authorList>
            <person name="Tran Van P."/>
        </authorList>
    </citation>
    <scope>NUCLEOTIDE SEQUENCE</scope>
</reference>
<feature type="region of interest" description="Disordered" evidence="1">
    <location>
        <begin position="146"/>
        <end position="174"/>
    </location>
</feature>
<protein>
    <submittedName>
        <fullName evidence="2">Uncharacterized protein</fullName>
    </submittedName>
</protein>